<dbReference type="EMBL" id="JAAGNN010000022">
    <property type="protein sequence ID" value="KAF4074279.1"/>
    <property type="molecule type" value="Genomic_DNA"/>
</dbReference>
<dbReference type="Pfam" id="PF00339">
    <property type="entry name" value="Arrestin_N"/>
    <property type="match status" value="1"/>
</dbReference>
<reference evidence="4 5" key="1">
    <citation type="submission" date="2020-02" db="EMBL/GenBank/DDBJ databases">
        <title>A chromosome-scale genome assembly of the black bullhead catfish (Ameiurus melas).</title>
        <authorList>
            <person name="Wen M."/>
            <person name="Zham M."/>
            <person name="Cabau C."/>
            <person name="Klopp C."/>
            <person name="Donnadieu C."/>
            <person name="Roques C."/>
            <person name="Bouchez O."/>
            <person name="Lampietro C."/>
            <person name="Jouanno E."/>
            <person name="Herpin A."/>
            <person name="Louis A."/>
            <person name="Berthelot C."/>
            <person name="Parey E."/>
            <person name="Roest-Crollius H."/>
            <person name="Braasch I."/>
            <person name="Postlethwait J."/>
            <person name="Robinson-Rechavi M."/>
            <person name="Echchiki A."/>
            <person name="Begum T."/>
            <person name="Montfort J."/>
            <person name="Schartl M."/>
            <person name="Bobe J."/>
            <person name="Guiguen Y."/>
        </authorList>
    </citation>
    <scope>NUCLEOTIDE SEQUENCE [LARGE SCALE GENOMIC DNA]</scope>
    <source>
        <strain evidence="4">M_S1</strain>
        <tissue evidence="4">Blood</tissue>
    </source>
</reference>
<evidence type="ECO:0000256" key="2">
    <source>
        <dbReference type="SAM" id="MobiDB-lite"/>
    </source>
</evidence>
<dbReference type="InterPro" id="IPR014756">
    <property type="entry name" value="Ig_E-set"/>
</dbReference>
<dbReference type="Proteomes" id="UP000593565">
    <property type="component" value="Unassembled WGS sequence"/>
</dbReference>
<evidence type="ECO:0000256" key="1">
    <source>
        <dbReference type="ARBA" id="ARBA00005298"/>
    </source>
</evidence>
<dbReference type="Gene3D" id="2.60.40.640">
    <property type="match status" value="2"/>
</dbReference>
<accession>A0A7J5ZX40</accession>
<dbReference type="GO" id="GO:0005737">
    <property type="term" value="C:cytoplasm"/>
    <property type="evidence" value="ECO:0007669"/>
    <property type="project" value="TreeGrafter"/>
</dbReference>
<dbReference type="InterPro" id="IPR011022">
    <property type="entry name" value="Arrestin_C-like"/>
</dbReference>
<dbReference type="Pfam" id="PF02752">
    <property type="entry name" value="Arrestin_C"/>
    <property type="match status" value="1"/>
</dbReference>
<dbReference type="GO" id="GO:0007399">
    <property type="term" value="P:nervous system development"/>
    <property type="evidence" value="ECO:0007669"/>
    <property type="project" value="UniProtKB-ARBA"/>
</dbReference>
<dbReference type="GO" id="GO:0031625">
    <property type="term" value="F:ubiquitin protein ligase binding"/>
    <property type="evidence" value="ECO:0007669"/>
    <property type="project" value="TreeGrafter"/>
</dbReference>
<dbReference type="PANTHER" id="PTHR11188">
    <property type="entry name" value="ARRESTIN DOMAIN CONTAINING PROTEIN"/>
    <property type="match status" value="1"/>
</dbReference>
<dbReference type="SMART" id="SM01017">
    <property type="entry name" value="Arrestin_C"/>
    <property type="match status" value="1"/>
</dbReference>
<dbReference type="AlphaFoldDB" id="A0A7J5ZX40"/>
<dbReference type="SUPFAM" id="SSF81296">
    <property type="entry name" value="E set domains"/>
    <property type="match status" value="2"/>
</dbReference>
<dbReference type="InterPro" id="IPR050357">
    <property type="entry name" value="Arrestin_domain-protein"/>
</dbReference>
<evidence type="ECO:0000259" key="3">
    <source>
        <dbReference type="SMART" id="SM01017"/>
    </source>
</evidence>
<feature type="domain" description="Arrestin C-terminal-like" evidence="3">
    <location>
        <begin position="162"/>
        <end position="286"/>
    </location>
</feature>
<dbReference type="GO" id="GO:1990756">
    <property type="term" value="F:ubiquitin-like ligase-substrate adaptor activity"/>
    <property type="evidence" value="ECO:0007669"/>
    <property type="project" value="TreeGrafter"/>
</dbReference>
<organism evidence="4 5">
    <name type="scientific">Ameiurus melas</name>
    <name type="common">Black bullhead</name>
    <name type="synonym">Silurus melas</name>
    <dbReference type="NCBI Taxonomy" id="219545"/>
    <lineage>
        <taxon>Eukaryota</taxon>
        <taxon>Metazoa</taxon>
        <taxon>Chordata</taxon>
        <taxon>Craniata</taxon>
        <taxon>Vertebrata</taxon>
        <taxon>Euteleostomi</taxon>
        <taxon>Actinopterygii</taxon>
        <taxon>Neopterygii</taxon>
        <taxon>Teleostei</taxon>
        <taxon>Ostariophysi</taxon>
        <taxon>Siluriformes</taxon>
        <taxon>Ictaluridae</taxon>
        <taxon>Ameiurus</taxon>
    </lineage>
</organism>
<dbReference type="InterPro" id="IPR014752">
    <property type="entry name" value="Arrestin-like_C"/>
</dbReference>
<proteinExistence type="inferred from homology"/>
<dbReference type="PANTHER" id="PTHR11188:SF176">
    <property type="entry name" value="ARRESTIN DOMAIN-CONTAINING PROTEIN 1"/>
    <property type="match status" value="1"/>
</dbReference>
<comment type="caution">
    <text evidence="4">The sequence shown here is derived from an EMBL/GenBank/DDBJ whole genome shotgun (WGS) entry which is preliminary data.</text>
</comment>
<feature type="compositionally biased region" description="Low complexity" evidence="2">
    <location>
        <begin position="302"/>
        <end position="331"/>
    </location>
</feature>
<name>A0A7J5ZX40_AMEME</name>
<keyword evidence="5" id="KW-1185">Reference proteome</keyword>
<protein>
    <recommendedName>
        <fullName evidence="3">Arrestin C-terminal-like domain-containing protein</fullName>
    </recommendedName>
</protein>
<evidence type="ECO:0000313" key="5">
    <source>
        <dbReference type="Proteomes" id="UP000593565"/>
    </source>
</evidence>
<gene>
    <name evidence="4" type="ORF">AMELA_G00237700</name>
</gene>
<feature type="region of interest" description="Disordered" evidence="2">
    <location>
        <begin position="285"/>
        <end position="394"/>
    </location>
</feature>
<dbReference type="InterPro" id="IPR011021">
    <property type="entry name" value="Arrestin-like_N"/>
</dbReference>
<evidence type="ECO:0000313" key="4">
    <source>
        <dbReference type="EMBL" id="KAF4074279.1"/>
    </source>
</evidence>
<feature type="compositionally biased region" description="Basic and acidic residues" evidence="2">
    <location>
        <begin position="357"/>
        <end position="372"/>
    </location>
</feature>
<sequence length="457" mass="49652">MGKLQEFLITLKDNKVVYTPGDSISGTVKISTAQPIQCKAIKVNCHGSCGVTNKVNDTDWLEEEQYFNSSLSVADKGTLKQGEHIFSFKFLIPATAPTSYEGPYGKIMYKIRAFIDTPRFSKDYKMEKPFYMLNNINLNELPDIYEPNTSNITKNFSYNLVKNGTVVLVAKTDQRGYIAGQVIKVSTEIDNQSGKNTGHVVASLIQKVTYHTKKPTHEVRTIAEVEGAGVKAGKQAEWKEQIIVPTLPQSSLAGCNLIEINYFIQVSLKYPEMSLTLPVHFGNVAVDPSLRPPPKARTASKTAPTPAPRTNPASPNSVNASAASPNPSSSPSLPPRPAPRPRPRSMCVTPSAPPAEPDMRGAGDRQSEEIPTKVHSQHQGPMSPRFSYAPGLVFPQSNTNPSAPHFSLSTGATIPFFTEGNGPAVPTSCPFILPPDYTSSALPHEPPPAYEDGFLTT</sequence>
<dbReference type="GO" id="GO:0015031">
    <property type="term" value="P:protein transport"/>
    <property type="evidence" value="ECO:0007669"/>
    <property type="project" value="TreeGrafter"/>
</dbReference>
<dbReference type="OrthoDB" id="7785529at2759"/>
<comment type="similarity">
    <text evidence="1">Belongs to the arrestin family.</text>
</comment>